<evidence type="ECO:0000259" key="2">
    <source>
        <dbReference type="Pfam" id="PF03358"/>
    </source>
</evidence>
<dbReference type="Pfam" id="PF03358">
    <property type="entry name" value="FMN_red"/>
    <property type="match status" value="1"/>
</dbReference>
<feature type="domain" description="NADPH-dependent FMN reductase-like" evidence="2">
    <location>
        <begin position="1"/>
        <end position="143"/>
    </location>
</feature>
<evidence type="ECO:0000256" key="1">
    <source>
        <dbReference type="ARBA" id="ARBA00009428"/>
    </source>
</evidence>
<evidence type="ECO:0000313" key="4">
    <source>
        <dbReference type="Proteomes" id="UP001157946"/>
    </source>
</evidence>
<dbReference type="Proteomes" id="UP001157946">
    <property type="component" value="Unassembled WGS sequence"/>
</dbReference>
<sequence>MNLLIISGSPRKQSNSLRIAQAAASFLNQSGTSAELWDLQQRPLPIYDGDESTYQQPEVAAWLKSASQADGFFIVTPEYHNGMSGALKNALDFLGGSYFQKKPVALACAAGGGKGGINALNNLRLVIRGVGGLVLAEQCIVDKNDFDEHGRISPEVLPRLEQLLTEWATLSRLLAKK</sequence>
<organism evidence="3 4">
    <name type="scientific">Laceyella tengchongensis</name>
    <dbReference type="NCBI Taxonomy" id="574699"/>
    <lineage>
        <taxon>Bacteria</taxon>
        <taxon>Bacillati</taxon>
        <taxon>Bacillota</taxon>
        <taxon>Bacilli</taxon>
        <taxon>Bacillales</taxon>
        <taxon>Thermoactinomycetaceae</taxon>
        <taxon>Laceyella</taxon>
    </lineage>
</organism>
<dbReference type="AlphaFoldDB" id="A0AA45WRC5"/>
<evidence type="ECO:0000313" key="3">
    <source>
        <dbReference type="EMBL" id="SMP29557.1"/>
    </source>
</evidence>
<dbReference type="PANTHER" id="PTHR30543">
    <property type="entry name" value="CHROMATE REDUCTASE"/>
    <property type="match status" value="1"/>
</dbReference>
<dbReference type="GO" id="GO:0016491">
    <property type="term" value="F:oxidoreductase activity"/>
    <property type="evidence" value="ECO:0007669"/>
    <property type="project" value="InterPro"/>
</dbReference>
<gene>
    <name evidence="3" type="ORF">SAMN06265361_106187</name>
</gene>
<protein>
    <submittedName>
        <fullName evidence="3">Azobenzene reductase</fullName>
    </submittedName>
</protein>
<keyword evidence="4" id="KW-1185">Reference proteome</keyword>
<dbReference type="RefSeq" id="WP_284724533.1">
    <property type="nucleotide sequence ID" value="NZ_FXTU01000006.1"/>
</dbReference>
<dbReference type="GO" id="GO:0005829">
    <property type="term" value="C:cytosol"/>
    <property type="evidence" value="ECO:0007669"/>
    <property type="project" value="TreeGrafter"/>
</dbReference>
<proteinExistence type="inferred from homology"/>
<dbReference type="InterPro" id="IPR005025">
    <property type="entry name" value="FMN_Rdtase-like_dom"/>
</dbReference>
<dbReference type="EMBL" id="FXTU01000006">
    <property type="protein sequence ID" value="SMP29557.1"/>
    <property type="molecule type" value="Genomic_DNA"/>
</dbReference>
<dbReference type="InterPro" id="IPR029039">
    <property type="entry name" value="Flavoprotein-like_sf"/>
</dbReference>
<accession>A0AA45WRC5</accession>
<dbReference type="SUPFAM" id="SSF52218">
    <property type="entry name" value="Flavoproteins"/>
    <property type="match status" value="1"/>
</dbReference>
<dbReference type="PANTHER" id="PTHR30543:SF21">
    <property type="entry name" value="NAD(P)H-DEPENDENT FMN REDUCTASE LOT6"/>
    <property type="match status" value="1"/>
</dbReference>
<dbReference type="Gene3D" id="3.40.50.360">
    <property type="match status" value="1"/>
</dbReference>
<dbReference type="GO" id="GO:0010181">
    <property type="term" value="F:FMN binding"/>
    <property type="evidence" value="ECO:0007669"/>
    <property type="project" value="TreeGrafter"/>
</dbReference>
<name>A0AA45WRC5_9BACL</name>
<comment type="similarity">
    <text evidence="1">Belongs to the azoreductase type 2 family.</text>
</comment>
<comment type="caution">
    <text evidence="3">The sequence shown here is derived from an EMBL/GenBank/DDBJ whole genome shotgun (WGS) entry which is preliminary data.</text>
</comment>
<reference evidence="3" key="1">
    <citation type="submission" date="2017-05" db="EMBL/GenBank/DDBJ databases">
        <authorList>
            <person name="Varghese N."/>
            <person name="Submissions S."/>
        </authorList>
    </citation>
    <scope>NUCLEOTIDE SEQUENCE</scope>
    <source>
        <strain evidence="3">DSM 45262</strain>
    </source>
</reference>
<dbReference type="InterPro" id="IPR050712">
    <property type="entry name" value="NAD(P)H-dep_reductase"/>
</dbReference>